<protein>
    <submittedName>
        <fullName evidence="1">Uncharacterized protein</fullName>
    </submittedName>
</protein>
<sequence>MSAEGDMKATPREARETAASNMLYQLHQKAKEKIAEQGSGTPDAALALPY</sequence>
<proteinExistence type="predicted"/>
<dbReference type="AlphaFoldDB" id="A0A0A9H8I8"/>
<accession>A0A0A9H8I8</accession>
<name>A0A0A9H8I8_ARUDO</name>
<dbReference type="EMBL" id="GBRH01164371">
    <property type="protein sequence ID" value="JAE33525.1"/>
    <property type="molecule type" value="Transcribed_RNA"/>
</dbReference>
<reference evidence="1" key="2">
    <citation type="journal article" date="2015" name="Data Brief">
        <title>Shoot transcriptome of the giant reed, Arundo donax.</title>
        <authorList>
            <person name="Barrero R.A."/>
            <person name="Guerrero F.D."/>
            <person name="Moolhuijzen P."/>
            <person name="Goolsby J.A."/>
            <person name="Tidwell J."/>
            <person name="Bellgard S.E."/>
            <person name="Bellgard M.I."/>
        </authorList>
    </citation>
    <scope>NUCLEOTIDE SEQUENCE</scope>
    <source>
        <tissue evidence="1">Shoot tissue taken approximately 20 cm above the soil surface</tissue>
    </source>
</reference>
<evidence type="ECO:0000313" key="1">
    <source>
        <dbReference type="EMBL" id="JAE33525.1"/>
    </source>
</evidence>
<reference evidence="1" key="1">
    <citation type="submission" date="2014-09" db="EMBL/GenBank/DDBJ databases">
        <authorList>
            <person name="Magalhaes I.L.F."/>
            <person name="Oliveira U."/>
            <person name="Santos F.R."/>
            <person name="Vidigal T.H.D.A."/>
            <person name="Brescovit A.D."/>
            <person name="Santos A.J."/>
        </authorList>
    </citation>
    <scope>NUCLEOTIDE SEQUENCE</scope>
    <source>
        <tissue evidence="1">Shoot tissue taken approximately 20 cm above the soil surface</tissue>
    </source>
</reference>
<organism evidence="1">
    <name type="scientific">Arundo donax</name>
    <name type="common">Giant reed</name>
    <name type="synonym">Donax arundinaceus</name>
    <dbReference type="NCBI Taxonomy" id="35708"/>
    <lineage>
        <taxon>Eukaryota</taxon>
        <taxon>Viridiplantae</taxon>
        <taxon>Streptophyta</taxon>
        <taxon>Embryophyta</taxon>
        <taxon>Tracheophyta</taxon>
        <taxon>Spermatophyta</taxon>
        <taxon>Magnoliopsida</taxon>
        <taxon>Liliopsida</taxon>
        <taxon>Poales</taxon>
        <taxon>Poaceae</taxon>
        <taxon>PACMAD clade</taxon>
        <taxon>Arundinoideae</taxon>
        <taxon>Arundineae</taxon>
        <taxon>Arundo</taxon>
    </lineage>
</organism>